<evidence type="ECO:0000256" key="1">
    <source>
        <dbReference type="SAM" id="Phobius"/>
    </source>
</evidence>
<reference evidence="2 3" key="1">
    <citation type="submission" date="2023-09" db="EMBL/GenBank/DDBJ databases">
        <authorList>
            <person name="Wang M."/>
        </authorList>
    </citation>
    <scope>NUCLEOTIDE SEQUENCE [LARGE SCALE GENOMIC DNA]</scope>
    <source>
        <strain evidence="2">GT-2023</strain>
        <tissue evidence="2">Liver</tissue>
    </source>
</reference>
<name>A0ABR3LFL5_9TELE</name>
<dbReference type="Proteomes" id="UP001558613">
    <property type="component" value="Unassembled WGS sequence"/>
</dbReference>
<dbReference type="EMBL" id="JAYMGO010000022">
    <property type="protein sequence ID" value="KAL1251633.1"/>
    <property type="molecule type" value="Genomic_DNA"/>
</dbReference>
<organism evidence="2 3">
    <name type="scientific">Cirrhinus molitorella</name>
    <name type="common">mud carp</name>
    <dbReference type="NCBI Taxonomy" id="172907"/>
    <lineage>
        <taxon>Eukaryota</taxon>
        <taxon>Metazoa</taxon>
        <taxon>Chordata</taxon>
        <taxon>Craniata</taxon>
        <taxon>Vertebrata</taxon>
        <taxon>Euteleostomi</taxon>
        <taxon>Actinopterygii</taxon>
        <taxon>Neopterygii</taxon>
        <taxon>Teleostei</taxon>
        <taxon>Ostariophysi</taxon>
        <taxon>Cypriniformes</taxon>
        <taxon>Cyprinidae</taxon>
        <taxon>Labeoninae</taxon>
        <taxon>Labeonini</taxon>
        <taxon>Cirrhinus</taxon>
    </lineage>
</organism>
<evidence type="ECO:0000313" key="3">
    <source>
        <dbReference type="Proteomes" id="UP001558613"/>
    </source>
</evidence>
<keyword evidence="3" id="KW-1185">Reference proteome</keyword>
<dbReference type="PANTHER" id="PTHR21063:SF4">
    <property type="entry name" value="CD48 ANTIGEN-RELATED"/>
    <property type="match status" value="1"/>
</dbReference>
<feature type="transmembrane region" description="Helical" evidence="1">
    <location>
        <begin position="124"/>
        <end position="145"/>
    </location>
</feature>
<protein>
    <submittedName>
        <fullName evidence="2">Uncharacterized protein</fullName>
    </submittedName>
</protein>
<keyword evidence="1" id="KW-0472">Membrane</keyword>
<keyword evidence="1" id="KW-1133">Transmembrane helix</keyword>
<proteinExistence type="predicted"/>
<gene>
    <name evidence="2" type="ORF">QQF64_019429</name>
</gene>
<sequence>MMQHVSSDSQSATRLNISKTKSSTSLYSDITNPITNQGHQRKFIQEIHCHCLCSSACSCHHYRHFIIIIISISLSLPLEVEFQDKNTYSCVINNPISNQTKHLDISKLCHTCSESVHCCGSAEAVIRLVISAIVAWLLLLLRFMILDLEEFLKA</sequence>
<comment type="caution">
    <text evidence="2">The sequence shown here is derived from an EMBL/GenBank/DDBJ whole genome shotgun (WGS) entry which is preliminary data.</text>
</comment>
<dbReference type="PANTHER" id="PTHR21063">
    <property type="entry name" value="LFA-3"/>
    <property type="match status" value="1"/>
</dbReference>
<evidence type="ECO:0000313" key="2">
    <source>
        <dbReference type="EMBL" id="KAL1251633.1"/>
    </source>
</evidence>
<accession>A0ABR3LFL5</accession>
<keyword evidence="1" id="KW-0812">Transmembrane</keyword>